<evidence type="ECO:0000313" key="2">
    <source>
        <dbReference type="EMBL" id="GGZ69766.1"/>
    </source>
</evidence>
<protein>
    <submittedName>
        <fullName evidence="2">Uncharacterized protein</fullName>
    </submittedName>
</protein>
<feature type="region of interest" description="Disordered" evidence="1">
    <location>
        <begin position="1"/>
        <end position="35"/>
    </location>
</feature>
<dbReference type="Proteomes" id="UP000636004">
    <property type="component" value="Unassembled WGS sequence"/>
</dbReference>
<accession>A0A918QTL4</accession>
<comment type="caution">
    <text evidence="2">The sequence shown here is derived from an EMBL/GenBank/DDBJ whole genome shotgun (WGS) entry which is preliminary data.</text>
</comment>
<evidence type="ECO:0000256" key="1">
    <source>
        <dbReference type="SAM" id="MobiDB-lite"/>
    </source>
</evidence>
<sequence>MINPSKSSTEESNKGNSVKGFSEDSVIPDKAHKPKTKVILESRFHKLLNTMLSL</sequence>
<organism evidence="2 3">
    <name type="scientific">Algibacter mikhailovii</name>
    <dbReference type="NCBI Taxonomy" id="425498"/>
    <lineage>
        <taxon>Bacteria</taxon>
        <taxon>Pseudomonadati</taxon>
        <taxon>Bacteroidota</taxon>
        <taxon>Flavobacteriia</taxon>
        <taxon>Flavobacteriales</taxon>
        <taxon>Flavobacteriaceae</taxon>
        <taxon>Algibacter</taxon>
    </lineage>
</organism>
<evidence type="ECO:0000313" key="3">
    <source>
        <dbReference type="Proteomes" id="UP000636004"/>
    </source>
</evidence>
<name>A0A918QTL4_9FLAO</name>
<dbReference type="EMBL" id="BMWZ01000001">
    <property type="protein sequence ID" value="GGZ69766.1"/>
    <property type="molecule type" value="Genomic_DNA"/>
</dbReference>
<dbReference type="AlphaFoldDB" id="A0A918QTL4"/>
<gene>
    <name evidence="2" type="ORF">GCM10007028_03560</name>
</gene>
<keyword evidence="3" id="KW-1185">Reference proteome</keyword>
<proteinExistence type="predicted"/>
<reference evidence="2" key="2">
    <citation type="submission" date="2020-09" db="EMBL/GenBank/DDBJ databases">
        <authorList>
            <person name="Sun Q."/>
            <person name="Kim S."/>
        </authorList>
    </citation>
    <scope>NUCLEOTIDE SEQUENCE</scope>
    <source>
        <strain evidence="2">KCTC 12710</strain>
    </source>
</reference>
<reference evidence="2" key="1">
    <citation type="journal article" date="2014" name="Int. J. Syst. Evol. Microbiol.">
        <title>Complete genome sequence of Corynebacterium casei LMG S-19264T (=DSM 44701T), isolated from a smear-ripened cheese.</title>
        <authorList>
            <consortium name="US DOE Joint Genome Institute (JGI-PGF)"/>
            <person name="Walter F."/>
            <person name="Albersmeier A."/>
            <person name="Kalinowski J."/>
            <person name="Ruckert C."/>
        </authorList>
    </citation>
    <scope>NUCLEOTIDE SEQUENCE</scope>
    <source>
        <strain evidence="2">KCTC 12710</strain>
    </source>
</reference>